<organism evidence="6 7">
    <name type="scientific">Reyranella soli</name>
    <dbReference type="NCBI Taxonomy" id="1230389"/>
    <lineage>
        <taxon>Bacteria</taxon>
        <taxon>Pseudomonadati</taxon>
        <taxon>Pseudomonadota</taxon>
        <taxon>Alphaproteobacteria</taxon>
        <taxon>Hyphomicrobiales</taxon>
        <taxon>Reyranellaceae</taxon>
        <taxon>Reyranella</taxon>
    </lineage>
</organism>
<name>A0A512NAQ1_9HYPH</name>
<dbReference type="PANTHER" id="PTHR30290">
    <property type="entry name" value="PERIPLASMIC BINDING COMPONENT OF ABC TRANSPORTER"/>
    <property type="match status" value="1"/>
</dbReference>
<evidence type="ECO:0000256" key="2">
    <source>
        <dbReference type="ARBA" id="ARBA00005695"/>
    </source>
</evidence>
<gene>
    <name evidence="6" type="ORF">RSO01_31070</name>
</gene>
<dbReference type="Gene3D" id="3.90.76.10">
    <property type="entry name" value="Dipeptide-binding Protein, Domain 1"/>
    <property type="match status" value="1"/>
</dbReference>
<dbReference type="AlphaFoldDB" id="A0A512NAQ1"/>
<dbReference type="InterPro" id="IPR039424">
    <property type="entry name" value="SBP_5"/>
</dbReference>
<dbReference type="SUPFAM" id="SSF53850">
    <property type="entry name" value="Periplasmic binding protein-like II"/>
    <property type="match status" value="1"/>
</dbReference>
<accession>A0A512NAQ1</accession>
<dbReference type="InterPro" id="IPR000914">
    <property type="entry name" value="SBP_5_dom"/>
</dbReference>
<comment type="similarity">
    <text evidence="2">Belongs to the bacterial solute-binding protein 5 family.</text>
</comment>
<evidence type="ECO:0000259" key="5">
    <source>
        <dbReference type="Pfam" id="PF00496"/>
    </source>
</evidence>
<dbReference type="InterPro" id="IPR030678">
    <property type="entry name" value="Peptide/Ni-bd"/>
</dbReference>
<feature type="domain" description="Solute-binding protein family 5" evidence="5">
    <location>
        <begin position="68"/>
        <end position="421"/>
    </location>
</feature>
<comment type="caution">
    <text evidence="6">The sequence shown here is derived from an EMBL/GenBank/DDBJ whole genome shotgun (WGS) entry which is preliminary data.</text>
</comment>
<evidence type="ECO:0000256" key="4">
    <source>
        <dbReference type="SAM" id="SignalP"/>
    </source>
</evidence>
<keyword evidence="3 4" id="KW-0732">Signal</keyword>
<evidence type="ECO:0000256" key="3">
    <source>
        <dbReference type="ARBA" id="ARBA00022729"/>
    </source>
</evidence>
<dbReference type="Gene3D" id="3.40.190.10">
    <property type="entry name" value="Periplasmic binding protein-like II"/>
    <property type="match status" value="1"/>
</dbReference>
<evidence type="ECO:0000313" key="7">
    <source>
        <dbReference type="Proteomes" id="UP000321058"/>
    </source>
</evidence>
<sequence>MKNTLRRIALSLAFAAVAGGSAVAQSHLRVGLAEDPDVLDPSLARTYVGRIVFSSICDKLFDIDEKLNVVPQLATSHETSPDGLTVTIKLRPGVKFHDGEVFDAAAAKYSLERHLNMKGSFRKPEIASINSIEIVDPSTIKLILKTPFSPLLAQLTDRAGMMVSPKAAEAAGDKFGLKPVCAGPYKFVERVQQDRIVVEKFADYWNKDQVFIDKITYLPIVDSTVRLANLRSGGLDMIERLLATDIKTVRDNPKLKLISAVELGYQGLTINLSNGPKAASPLAKDARVRQAFELSIDRDALNQVVFNGEFVVGNQWINPTNPYYQQSLPVPKRDLAKAKALLKEAGVSGRMSLDMMVPNSPETRQVAEVLQSMVAEAGFDLKIRVTEFATSLKAAEDGDYELYLIGWSGRSDPDGNSFSFQACGSPQNNSGYCDKDVDEWHKQARIKSDPAERKKIYENIAKKYLADGSIKYLYHRRVLMALSDKIDGYKQMPDGLIRVVGVKLK</sequence>
<dbReference type="PIRSF" id="PIRSF002741">
    <property type="entry name" value="MppA"/>
    <property type="match status" value="1"/>
</dbReference>
<evidence type="ECO:0000256" key="1">
    <source>
        <dbReference type="ARBA" id="ARBA00004418"/>
    </source>
</evidence>
<keyword evidence="7" id="KW-1185">Reference proteome</keyword>
<dbReference type="Gene3D" id="3.10.105.10">
    <property type="entry name" value="Dipeptide-binding Protein, Domain 3"/>
    <property type="match status" value="1"/>
</dbReference>
<dbReference type="GO" id="GO:0030288">
    <property type="term" value="C:outer membrane-bounded periplasmic space"/>
    <property type="evidence" value="ECO:0007669"/>
    <property type="project" value="UniProtKB-ARBA"/>
</dbReference>
<feature type="chain" id="PRO_5021787858" evidence="4">
    <location>
        <begin position="25"/>
        <end position="505"/>
    </location>
</feature>
<dbReference type="RefSeq" id="WP_147150025.1">
    <property type="nucleotide sequence ID" value="NZ_BKAJ01000049.1"/>
</dbReference>
<dbReference type="GO" id="GO:1904680">
    <property type="term" value="F:peptide transmembrane transporter activity"/>
    <property type="evidence" value="ECO:0007669"/>
    <property type="project" value="TreeGrafter"/>
</dbReference>
<dbReference type="OrthoDB" id="9803988at2"/>
<dbReference type="PANTHER" id="PTHR30290:SF38">
    <property type="entry name" value="D,D-DIPEPTIDE-BINDING PERIPLASMIC PROTEIN DDPA-RELATED"/>
    <property type="match status" value="1"/>
</dbReference>
<dbReference type="Proteomes" id="UP000321058">
    <property type="component" value="Unassembled WGS sequence"/>
</dbReference>
<reference evidence="6 7" key="1">
    <citation type="submission" date="2019-07" db="EMBL/GenBank/DDBJ databases">
        <title>Whole genome shotgun sequence of Reyranella soli NBRC 108950.</title>
        <authorList>
            <person name="Hosoyama A."/>
            <person name="Uohara A."/>
            <person name="Ohji S."/>
            <person name="Ichikawa N."/>
        </authorList>
    </citation>
    <scope>NUCLEOTIDE SEQUENCE [LARGE SCALE GENOMIC DNA]</scope>
    <source>
        <strain evidence="6 7">NBRC 108950</strain>
    </source>
</reference>
<comment type="subcellular location">
    <subcellularLocation>
        <location evidence="1">Periplasm</location>
    </subcellularLocation>
</comment>
<dbReference type="EMBL" id="BKAJ01000049">
    <property type="protein sequence ID" value="GEP55941.1"/>
    <property type="molecule type" value="Genomic_DNA"/>
</dbReference>
<dbReference type="CDD" id="cd08511">
    <property type="entry name" value="PBP2_NikA_DppA_OppA_like_5"/>
    <property type="match status" value="1"/>
</dbReference>
<dbReference type="GO" id="GO:0015833">
    <property type="term" value="P:peptide transport"/>
    <property type="evidence" value="ECO:0007669"/>
    <property type="project" value="TreeGrafter"/>
</dbReference>
<dbReference type="Pfam" id="PF00496">
    <property type="entry name" value="SBP_bac_5"/>
    <property type="match status" value="1"/>
</dbReference>
<dbReference type="GO" id="GO:0043190">
    <property type="term" value="C:ATP-binding cassette (ABC) transporter complex"/>
    <property type="evidence" value="ECO:0007669"/>
    <property type="project" value="InterPro"/>
</dbReference>
<evidence type="ECO:0000313" key="6">
    <source>
        <dbReference type="EMBL" id="GEP55941.1"/>
    </source>
</evidence>
<proteinExistence type="inferred from homology"/>
<feature type="signal peptide" evidence="4">
    <location>
        <begin position="1"/>
        <end position="24"/>
    </location>
</feature>
<protein>
    <submittedName>
        <fullName evidence="6">ABC transporter substrate-binding protein</fullName>
    </submittedName>
</protein>